<organism evidence="5 6">
    <name type="scientific">Psychrosphaera algicola</name>
    <dbReference type="NCBI Taxonomy" id="3023714"/>
    <lineage>
        <taxon>Bacteria</taxon>
        <taxon>Pseudomonadati</taxon>
        <taxon>Pseudomonadota</taxon>
        <taxon>Gammaproteobacteria</taxon>
        <taxon>Alteromonadales</taxon>
        <taxon>Pseudoalteromonadaceae</taxon>
        <taxon>Psychrosphaera</taxon>
    </lineage>
</organism>
<dbReference type="InterPro" id="IPR050727">
    <property type="entry name" value="GH43_arabinanases"/>
</dbReference>
<dbReference type="SUPFAM" id="SSF75005">
    <property type="entry name" value="Arabinanase/levansucrase/invertase"/>
    <property type="match status" value="1"/>
</dbReference>
<evidence type="ECO:0000313" key="6">
    <source>
        <dbReference type="Proteomes" id="UP001528411"/>
    </source>
</evidence>
<comment type="similarity">
    <text evidence="2">Belongs to the glycosyl hydrolase 43 family.</text>
</comment>
<evidence type="ECO:0000256" key="3">
    <source>
        <dbReference type="ARBA" id="ARBA00022801"/>
    </source>
</evidence>
<dbReference type="Gene3D" id="2.115.10.20">
    <property type="entry name" value="Glycosyl hydrolase domain, family 43"/>
    <property type="match status" value="1"/>
</dbReference>
<accession>A0ABT5FDZ4</accession>
<evidence type="ECO:0000256" key="2">
    <source>
        <dbReference type="ARBA" id="ARBA00009865"/>
    </source>
</evidence>
<gene>
    <name evidence="5" type="ORF">PN838_14320</name>
</gene>
<dbReference type="Pfam" id="PF04616">
    <property type="entry name" value="Glyco_hydro_43"/>
    <property type="match status" value="1"/>
</dbReference>
<proteinExistence type="inferred from homology"/>
<evidence type="ECO:0000256" key="1">
    <source>
        <dbReference type="ARBA" id="ARBA00004834"/>
    </source>
</evidence>
<dbReference type="EMBL" id="JAQOMS010000002">
    <property type="protein sequence ID" value="MDC2889739.1"/>
    <property type="molecule type" value="Genomic_DNA"/>
</dbReference>
<keyword evidence="4" id="KW-0326">Glycosidase</keyword>
<dbReference type="InterPro" id="IPR006710">
    <property type="entry name" value="Glyco_hydro_43"/>
</dbReference>
<protein>
    <submittedName>
        <fullName evidence="5">Family 43 glycosylhydrolase</fullName>
    </submittedName>
</protein>
<dbReference type="PANTHER" id="PTHR43301">
    <property type="entry name" value="ARABINAN ENDO-1,5-ALPHA-L-ARABINOSIDASE"/>
    <property type="match status" value="1"/>
</dbReference>
<reference evidence="5 6" key="1">
    <citation type="submission" date="2023-01" db="EMBL/GenBank/DDBJ databases">
        <title>Psychrosphaera sp. nov., isolated from marine algae.</title>
        <authorList>
            <person name="Bayburt H."/>
            <person name="Choi B.J."/>
            <person name="Kim J.M."/>
            <person name="Choi D.G."/>
            <person name="Jeon C.O."/>
        </authorList>
    </citation>
    <scope>NUCLEOTIDE SEQUENCE [LARGE SCALE GENOMIC DNA]</scope>
    <source>
        <strain evidence="5 6">G1-22</strain>
    </source>
</reference>
<dbReference type="PROSITE" id="PS51257">
    <property type="entry name" value="PROKAR_LIPOPROTEIN"/>
    <property type="match status" value="1"/>
</dbReference>
<evidence type="ECO:0000313" key="5">
    <source>
        <dbReference type="EMBL" id="MDC2889739.1"/>
    </source>
</evidence>
<evidence type="ECO:0000256" key="4">
    <source>
        <dbReference type="ARBA" id="ARBA00023295"/>
    </source>
</evidence>
<comment type="caution">
    <text evidence="5">The sequence shown here is derived from an EMBL/GenBank/DDBJ whole genome shotgun (WGS) entry which is preliminary data.</text>
</comment>
<dbReference type="RefSeq" id="WP_272181114.1">
    <property type="nucleotide sequence ID" value="NZ_JAQOMS010000002.1"/>
</dbReference>
<name>A0ABT5FDZ4_9GAMM</name>
<keyword evidence="6" id="KW-1185">Reference proteome</keyword>
<dbReference type="Proteomes" id="UP001528411">
    <property type="component" value="Unassembled WGS sequence"/>
</dbReference>
<keyword evidence="3" id="KW-0378">Hydrolase</keyword>
<sequence length="202" mass="22348">MKRKLALIVSSIIAVSGCSESGKDLTDFSTSNIPNNSNYVKADPTAGISNSERFNDYGVHDPSVIKVDGTYYIFGSHLAAAKSTDLMNWQEVSSLTEGNVDTSPLFQTYSTEIAEGIAWTDNFSGNWAANVIQAPNGKFWFYYNHCGQAKPEEPNIGTEVCYHRSYLGLAEADSIEGPYVNKGIFYARVTATVNWRRTLWMV</sequence>
<comment type="pathway">
    <text evidence="1">Glycan metabolism; L-arabinan degradation.</text>
</comment>
<dbReference type="InterPro" id="IPR023296">
    <property type="entry name" value="Glyco_hydro_beta-prop_sf"/>
</dbReference>
<dbReference type="PANTHER" id="PTHR43301:SF3">
    <property type="entry name" value="ARABINAN ENDO-1,5-ALPHA-L-ARABINOSIDASE A-RELATED"/>
    <property type="match status" value="1"/>
</dbReference>